<dbReference type="Proteomes" id="UP001480973">
    <property type="component" value="Unassembled WGS sequence"/>
</dbReference>
<organism evidence="1 2">
    <name type="scientific">Lachnospira intestinalis</name>
    <dbReference type="NCBI Taxonomy" id="3133158"/>
    <lineage>
        <taxon>Bacteria</taxon>
        <taxon>Bacillati</taxon>
        <taxon>Bacillota</taxon>
        <taxon>Clostridia</taxon>
        <taxon>Lachnospirales</taxon>
        <taxon>Lachnospiraceae</taxon>
        <taxon>Lachnospira</taxon>
    </lineage>
</organism>
<name>A0ABV1GRU4_9FIRM</name>
<evidence type="ECO:0000313" key="1">
    <source>
        <dbReference type="EMBL" id="MEQ2536230.1"/>
    </source>
</evidence>
<proteinExistence type="predicted"/>
<protein>
    <submittedName>
        <fullName evidence="1">Uncharacterized protein</fullName>
    </submittedName>
</protein>
<dbReference type="EMBL" id="JBBMES010000026">
    <property type="protein sequence ID" value="MEQ2536230.1"/>
    <property type="molecule type" value="Genomic_DNA"/>
</dbReference>
<accession>A0ABV1GRU4</accession>
<evidence type="ECO:0000313" key="2">
    <source>
        <dbReference type="Proteomes" id="UP001480973"/>
    </source>
</evidence>
<keyword evidence="2" id="KW-1185">Reference proteome</keyword>
<sequence length="149" mass="17288">RKEADYYGRGTMKGCCQKRLMLMKQDTKRQLLKVDKEASAAREKAYQDYVMQYEMAVAKQQSEAWRKAIDGVPDSLRMLLEINNTENVPEYSEKQKKQYNDAIKAYDHTGNGVSWSQFEWKTYDTQMTVTFEDSVKVESISKGMNVING</sequence>
<feature type="non-terminal residue" evidence="1">
    <location>
        <position position="1"/>
    </location>
</feature>
<comment type="caution">
    <text evidence="1">The sequence shown here is derived from an EMBL/GenBank/DDBJ whole genome shotgun (WGS) entry which is preliminary data.</text>
</comment>
<gene>
    <name evidence="1" type="ORF">WMO38_14085</name>
</gene>
<reference evidence="1 2" key="1">
    <citation type="submission" date="2024-03" db="EMBL/GenBank/DDBJ databases">
        <title>Human intestinal bacterial collection.</title>
        <authorList>
            <person name="Pauvert C."/>
            <person name="Hitch T.C.A."/>
            <person name="Clavel T."/>
        </authorList>
    </citation>
    <scope>NUCLEOTIDE SEQUENCE [LARGE SCALE GENOMIC DNA]</scope>
    <source>
        <strain evidence="1 2">CLA-JM-H10</strain>
    </source>
</reference>